<dbReference type="OrthoDB" id="20839at2759"/>
<dbReference type="EMBL" id="WNTK01000107">
    <property type="protein sequence ID" value="KAG9471762.1"/>
    <property type="molecule type" value="Genomic_DNA"/>
</dbReference>
<comment type="caution">
    <text evidence="1">The sequence shown here is derived from an EMBL/GenBank/DDBJ whole genome shotgun (WGS) entry which is preliminary data.</text>
</comment>
<proteinExistence type="predicted"/>
<dbReference type="AlphaFoldDB" id="A0A8J6ELX3"/>
<dbReference type="Proteomes" id="UP000770717">
    <property type="component" value="Unassembled WGS sequence"/>
</dbReference>
<protein>
    <submittedName>
        <fullName evidence="1">Uncharacterized protein</fullName>
    </submittedName>
</protein>
<evidence type="ECO:0000313" key="2">
    <source>
        <dbReference type="Proteomes" id="UP000770717"/>
    </source>
</evidence>
<name>A0A8J6ELX3_ELECQ</name>
<sequence length="79" mass="9140">MEIFDNHHLCLLYRLVKISSGVCLQKKTQFLQHLHSYWLLKRQSRNGAPLIRRLHSHMLSQRGGGQVLTTISGWTCPTV</sequence>
<gene>
    <name evidence="1" type="ORF">GDO78_023091</name>
</gene>
<organism evidence="1 2">
    <name type="scientific">Eleutherodactylus coqui</name>
    <name type="common">Puerto Rican coqui</name>
    <dbReference type="NCBI Taxonomy" id="57060"/>
    <lineage>
        <taxon>Eukaryota</taxon>
        <taxon>Metazoa</taxon>
        <taxon>Chordata</taxon>
        <taxon>Craniata</taxon>
        <taxon>Vertebrata</taxon>
        <taxon>Euteleostomi</taxon>
        <taxon>Amphibia</taxon>
        <taxon>Batrachia</taxon>
        <taxon>Anura</taxon>
        <taxon>Neobatrachia</taxon>
        <taxon>Hyloidea</taxon>
        <taxon>Eleutherodactylidae</taxon>
        <taxon>Eleutherodactylinae</taxon>
        <taxon>Eleutherodactylus</taxon>
        <taxon>Eleutherodactylus</taxon>
    </lineage>
</organism>
<evidence type="ECO:0000313" key="1">
    <source>
        <dbReference type="EMBL" id="KAG9471762.1"/>
    </source>
</evidence>
<accession>A0A8J6ELX3</accession>
<keyword evidence="2" id="KW-1185">Reference proteome</keyword>
<reference evidence="1" key="1">
    <citation type="thesis" date="2020" institute="ProQuest LLC" country="789 East Eisenhower Parkway, Ann Arbor, MI, USA">
        <title>Comparative Genomics and Chromosome Evolution.</title>
        <authorList>
            <person name="Mudd A.B."/>
        </authorList>
    </citation>
    <scope>NUCLEOTIDE SEQUENCE</scope>
    <source>
        <strain evidence="1">HN-11 Male</strain>
        <tissue evidence="1">Kidney and liver</tissue>
    </source>
</reference>